<name>A0A451AB57_9GAMM</name>
<sequence length="583" mass="64659">MINKYSQQRGEIASDPPLRSSSNDFFFTTPALTQRLDLLRHLIGSGGFLLMLTGESGSGKSTLIKQLLMRADPQWDIHSILPVAHSDARPPLAGDSADPSVKRNAPPFGEQDANSIQDILSERIPRDSDRIPLIIIDDSKALSSDDLQLLVKSSRSDREPDLRIILVCHPEDTRRIREFIVASGEETTNTVNLPSLDEEEVGDYLHLRWNQEDALVGDAPFTDRVIRSIYHASKGLPASVNRLADQFLQNRRPNPNRGRGTRMKSARAVGNLISSTLATRKGKLAAVAGGGIILIMILSLFITDREPQPGTETRVLSVPTPITNAPEGKPEAIIRENDEMFGTAAPFQKTPSSPSLAIPRTSTPQEATRSVSFGNFRLDSASRPPDTGAKNITTIPRQPNMAASSPATTNTRNYLAPPTATTKTLRITPSREIDHQHKNIQTPFAETNTKSHLSKGRTPTDEKTSSKSRTHAEKQKSMRISTRRSARTIAWLRRQNSNHYTIQLLGTSNKKSMRKFLGKHQLGSQVAWFETRYNDRDWFVVVYGIYPTHKAASAKIRTLPKALRNFNPWPRKVGEILAITSNG</sequence>
<evidence type="ECO:0000313" key="5">
    <source>
        <dbReference type="EMBL" id="VFK63264.1"/>
    </source>
</evidence>
<dbReference type="EMBL" id="CAADFW010000090">
    <property type="protein sequence ID" value="VFK63264.1"/>
    <property type="molecule type" value="Genomic_DNA"/>
</dbReference>
<dbReference type="GO" id="GO:0042834">
    <property type="term" value="F:peptidoglycan binding"/>
    <property type="evidence" value="ECO:0007669"/>
    <property type="project" value="InterPro"/>
</dbReference>
<keyword evidence="2" id="KW-1133">Transmembrane helix</keyword>
<gene>
    <name evidence="4" type="ORF">BECKTC1821D_GA0114238_10965</name>
    <name evidence="5" type="ORF">BECKTC1821F_GA0114240_10904</name>
</gene>
<dbReference type="Pfam" id="PF05036">
    <property type="entry name" value="SPOR"/>
    <property type="match status" value="1"/>
</dbReference>
<keyword evidence="5" id="KW-0131">Cell cycle</keyword>
<dbReference type="PANTHER" id="PTHR35894:SF1">
    <property type="entry name" value="PHOSPHORIBULOKINASE _ URIDINE KINASE FAMILY"/>
    <property type="match status" value="1"/>
</dbReference>
<dbReference type="SUPFAM" id="SSF52540">
    <property type="entry name" value="P-loop containing nucleoside triphosphate hydrolases"/>
    <property type="match status" value="1"/>
</dbReference>
<dbReference type="InterPro" id="IPR036680">
    <property type="entry name" value="SPOR-like_sf"/>
</dbReference>
<dbReference type="EMBL" id="CAADFS010000096">
    <property type="protein sequence ID" value="VFK50247.1"/>
    <property type="molecule type" value="Genomic_DNA"/>
</dbReference>
<dbReference type="SMART" id="SM00382">
    <property type="entry name" value="AAA"/>
    <property type="match status" value="1"/>
</dbReference>
<dbReference type="GO" id="GO:0016887">
    <property type="term" value="F:ATP hydrolysis activity"/>
    <property type="evidence" value="ECO:0007669"/>
    <property type="project" value="InterPro"/>
</dbReference>
<feature type="compositionally biased region" description="Polar residues" evidence="1">
    <location>
        <begin position="349"/>
        <end position="373"/>
    </location>
</feature>
<feature type="compositionally biased region" description="Polar residues" evidence="1">
    <location>
        <begin position="390"/>
        <end position="421"/>
    </location>
</feature>
<dbReference type="Gene3D" id="3.40.50.300">
    <property type="entry name" value="P-loop containing nucleotide triphosphate hydrolases"/>
    <property type="match status" value="1"/>
</dbReference>
<dbReference type="PROSITE" id="PS51724">
    <property type="entry name" value="SPOR"/>
    <property type="match status" value="1"/>
</dbReference>
<evidence type="ECO:0000313" key="4">
    <source>
        <dbReference type="EMBL" id="VFK50247.1"/>
    </source>
</evidence>
<feature type="domain" description="SPOR" evidence="3">
    <location>
        <begin position="494"/>
        <end position="572"/>
    </location>
</feature>
<feature type="compositionally biased region" description="Polar residues" evidence="1">
    <location>
        <begin position="439"/>
        <end position="451"/>
    </location>
</feature>
<evidence type="ECO:0000259" key="3">
    <source>
        <dbReference type="PROSITE" id="PS51724"/>
    </source>
</evidence>
<feature type="transmembrane region" description="Helical" evidence="2">
    <location>
        <begin position="284"/>
        <end position="302"/>
    </location>
</feature>
<dbReference type="InterPro" id="IPR027417">
    <property type="entry name" value="P-loop_NTPase"/>
</dbReference>
<dbReference type="InterPro" id="IPR052026">
    <property type="entry name" value="ExeA_AAA_ATPase_DNA-bind"/>
</dbReference>
<reference evidence="5" key="1">
    <citation type="submission" date="2019-02" db="EMBL/GenBank/DDBJ databases">
        <authorList>
            <person name="Gruber-Vodicka R. H."/>
            <person name="Seah K. B. B."/>
        </authorList>
    </citation>
    <scope>NUCLEOTIDE SEQUENCE</scope>
    <source>
        <strain evidence="4">BECK_BZ123</strain>
        <strain evidence="5">BECK_BZ126</strain>
    </source>
</reference>
<feature type="region of interest" description="Disordered" evidence="1">
    <location>
        <begin position="438"/>
        <end position="483"/>
    </location>
</feature>
<evidence type="ECO:0000256" key="1">
    <source>
        <dbReference type="SAM" id="MobiDB-lite"/>
    </source>
</evidence>
<organism evidence="5">
    <name type="scientific">Candidatus Kentrum sp. TC</name>
    <dbReference type="NCBI Taxonomy" id="2126339"/>
    <lineage>
        <taxon>Bacteria</taxon>
        <taxon>Pseudomonadati</taxon>
        <taxon>Pseudomonadota</taxon>
        <taxon>Gammaproteobacteria</taxon>
        <taxon>Candidatus Kentrum</taxon>
    </lineage>
</organism>
<feature type="region of interest" description="Disordered" evidence="1">
    <location>
        <begin position="87"/>
        <end position="112"/>
    </location>
</feature>
<dbReference type="InterPro" id="IPR049945">
    <property type="entry name" value="AAA_22"/>
</dbReference>
<proteinExistence type="predicted"/>
<dbReference type="PROSITE" id="PS00675">
    <property type="entry name" value="SIGMA54_INTERACT_1"/>
    <property type="match status" value="1"/>
</dbReference>
<accession>A0A451AB57</accession>
<protein>
    <submittedName>
        <fullName evidence="5">Cell division protein DamX, binds to the septal ring, contains C-terminal SPOR domain</fullName>
    </submittedName>
</protein>
<feature type="region of interest" description="Disordered" evidence="1">
    <location>
        <begin position="347"/>
        <end position="421"/>
    </location>
</feature>
<dbReference type="Pfam" id="PF13401">
    <property type="entry name" value="AAA_22"/>
    <property type="match status" value="1"/>
</dbReference>
<evidence type="ECO:0000256" key="2">
    <source>
        <dbReference type="SAM" id="Phobius"/>
    </source>
</evidence>
<keyword evidence="5" id="KW-0132">Cell division</keyword>
<keyword evidence="2" id="KW-0812">Transmembrane</keyword>
<keyword evidence="2" id="KW-0472">Membrane</keyword>
<dbReference type="AlphaFoldDB" id="A0A451AB57"/>
<dbReference type="PANTHER" id="PTHR35894">
    <property type="entry name" value="GENERAL SECRETION PATHWAY PROTEIN A-RELATED"/>
    <property type="match status" value="1"/>
</dbReference>
<feature type="compositionally biased region" description="Basic and acidic residues" evidence="1">
    <location>
        <begin position="458"/>
        <end position="476"/>
    </location>
</feature>
<dbReference type="InterPro" id="IPR007730">
    <property type="entry name" value="SPOR-like_dom"/>
</dbReference>
<dbReference type="GO" id="GO:0051301">
    <property type="term" value="P:cell division"/>
    <property type="evidence" value="ECO:0007669"/>
    <property type="project" value="UniProtKB-KW"/>
</dbReference>
<dbReference type="InterPro" id="IPR025662">
    <property type="entry name" value="Sigma_54_int_dom_ATP-bd_1"/>
</dbReference>
<dbReference type="InterPro" id="IPR003593">
    <property type="entry name" value="AAA+_ATPase"/>
</dbReference>
<dbReference type="Gene3D" id="3.30.70.1070">
    <property type="entry name" value="Sporulation related repeat"/>
    <property type="match status" value="1"/>
</dbReference>